<dbReference type="Pfam" id="PF01330">
    <property type="entry name" value="RuvA_N"/>
    <property type="match status" value="1"/>
</dbReference>
<evidence type="ECO:0000256" key="6">
    <source>
        <dbReference type="HAMAP-Rule" id="MF_00031"/>
    </source>
</evidence>
<dbReference type="GO" id="GO:0000400">
    <property type="term" value="F:four-way junction DNA binding"/>
    <property type="evidence" value="ECO:0007669"/>
    <property type="project" value="UniProtKB-UniRule"/>
</dbReference>
<dbReference type="GO" id="GO:0005737">
    <property type="term" value="C:cytoplasm"/>
    <property type="evidence" value="ECO:0007669"/>
    <property type="project" value="UniProtKB-SubCell"/>
</dbReference>
<accession>A0A4V6P697</accession>
<dbReference type="CDD" id="cd14332">
    <property type="entry name" value="UBA_RuvA_C"/>
    <property type="match status" value="1"/>
</dbReference>
<dbReference type="NCBIfam" id="TIGR00084">
    <property type="entry name" value="ruvA"/>
    <property type="match status" value="1"/>
</dbReference>
<dbReference type="InterPro" id="IPR010994">
    <property type="entry name" value="RuvA_2-like"/>
</dbReference>
<dbReference type="OrthoDB" id="5293449at2"/>
<dbReference type="Pfam" id="PF14520">
    <property type="entry name" value="HHH_5"/>
    <property type="match status" value="1"/>
</dbReference>
<feature type="region of interest" description="Domain III" evidence="6">
    <location>
        <begin position="153"/>
        <end position="208"/>
    </location>
</feature>
<comment type="function">
    <text evidence="6">The RuvA-RuvB-RuvC complex processes Holliday junction (HJ) DNA during genetic recombination and DNA repair, while the RuvA-RuvB complex plays an important role in the rescue of blocked DNA replication forks via replication fork reversal (RFR). RuvA specifically binds to HJ cruciform DNA, conferring on it an open structure. The RuvB hexamer acts as an ATP-dependent pump, pulling dsDNA into and through the RuvAB complex. HJ branch migration allows RuvC to scan DNA until it finds its consensus sequence, where it cleaves and resolves the cruciform DNA.</text>
</comment>
<proteinExistence type="inferred from homology"/>
<dbReference type="SUPFAM" id="SSF46929">
    <property type="entry name" value="DNA helicase RuvA subunit, C-terminal domain"/>
    <property type="match status" value="1"/>
</dbReference>
<dbReference type="HAMAP" id="MF_00031">
    <property type="entry name" value="DNA_HJ_migration_RuvA"/>
    <property type="match status" value="1"/>
</dbReference>
<comment type="caution">
    <text evidence="8">The sequence shown here is derived from an EMBL/GenBank/DDBJ whole genome shotgun (WGS) entry which is preliminary data.</text>
</comment>
<keyword evidence="4 6" id="KW-0233">DNA recombination</keyword>
<name>A0A4V6P697_9BACL</name>
<dbReference type="SUPFAM" id="SSF50249">
    <property type="entry name" value="Nucleic acid-binding proteins"/>
    <property type="match status" value="1"/>
</dbReference>
<dbReference type="SUPFAM" id="SSF47781">
    <property type="entry name" value="RuvA domain 2-like"/>
    <property type="match status" value="1"/>
</dbReference>
<dbReference type="RefSeq" id="WP_132419534.1">
    <property type="nucleotide sequence ID" value="NZ_SKFG01000022.1"/>
</dbReference>
<comment type="domain">
    <text evidence="6">Has three domains with a flexible linker between the domains II and III and assumes an 'L' shape. Domain III is highly mobile and contacts RuvB.</text>
</comment>
<dbReference type="SMART" id="SM00278">
    <property type="entry name" value="HhH1"/>
    <property type="match status" value="2"/>
</dbReference>
<dbReference type="Gene3D" id="1.10.8.10">
    <property type="entry name" value="DNA helicase RuvA subunit, C-terminal domain"/>
    <property type="match status" value="1"/>
</dbReference>
<organism evidence="8 9">
    <name type="scientific">Paenibacillus albiflavus</name>
    <dbReference type="NCBI Taxonomy" id="2545760"/>
    <lineage>
        <taxon>Bacteria</taxon>
        <taxon>Bacillati</taxon>
        <taxon>Bacillota</taxon>
        <taxon>Bacilli</taxon>
        <taxon>Bacillales</taxon>
        <taxon>Paenibacillaceae</taxon>
        <taxon>Paenibacillus</taxon>
    </lineage>
</organism>
<dbReference type="InterPro" id="IPR012340">
    <property type="entry name" value="NA-bd_OB-fold"/>
</dbReference>
<comment type="caution">
    <text evidence="6">Lacks conserved residue(s) required for the propagation of feature annotation.</text>
</comment>
<dbReference type="GO" id="GO:0009378">
    <property type="term" value="F:four-way junction helicase activity"/>
    <property type="evidence" value="ECO:0007669"/>
    <property type="project" value="InterPro"/>
</dbReference>
<keyword evidence="9" id="KW-1185">Reference proteome</keyword>
<dbReference type="GO" id="GO:0005524">
    <property type="term" value="F:ATP binding"/>
    <property type="evidence" value="ECO:0007669"/>
    <property type="project" value="InterPro"/>
</dbReference>
<dbReference type="GO" id="GO:0006310">
    <property type="term" value="P:DNA recombination"/>
    <property type="evidence" value="ECO:0007669"/>
    <property type="project" value="UniProtKB-UniRule"/>
</dbReference>
<evidence type="ECO:0000313" key="8">
    <source>
        <dbReference type="EMBL" id="TCZ75122.1"/>
    </source>
</evidence>
<keyword evidence="5 6" id="KW-0234">DNA repair</keyword>
<evidence type="ECO:0000313" key="9">
    <source>
        <dbReference type="Proteomes" id="UP000295418"/>
    </source>
</evidence>
<evidence type="ECO:0000256" key="4">
    <source>
        <dbReference type="ARBA" id="ARBA00023172"/>
    </source>
</evidence>
<keyword evidence="3 6" id="KW-0238">DNA-binding</keyword>
<gene>
    <name evidence="6 8" type="primary">ruvA</name>
    <name evidence="8" type="ORF">E0485_18405</name>
</gene>
<dbReference type="InterPro" id="IPR003583">
    <property type="entry name" value="Hlx-hairpin-Hlx_DNA-bd_motif"/>
</dbReference>
<dbReference type="GO" id="GO:0006281">
    <property type="term" value="P:DNA repair"/>
    <property type="evidence" value="ECO:0007669"/>
    <property type="project" value="UniProtKB-UniRule"/>
</dbReference>
<dbReference type="InterPro" id="IPR000085">
    <property type="entry name" value="RuvA"/>
</dbReference>
<keyword evidence="2 6" id="KW-0227">DNA damage</keyword>
<sequence>MIDFVRGILACREMEYVVVDVNGIGYRVWCPNPFLPSLQEGKEVTFYIHYHVREDAHLLYGFTTREEQQVFRKLLGVSGIGPKVALGALSGAKPEAVITAIQNENVNFLTKLPGIGKKTAQRIVLDLKDKLGMPEGASLLAHDLGLGDDGINTGKLANSWSEAKEALLGLGYNESEADRALAAIRGKCADTEPVEVIMRHALQALFKL</sequence>
<evidence type="ECO:0000256" key="3">
    <source>
        <dbReference type="ARBA" id="ARBA00023125"/>
    </source>
</evidence>
<evidence type="ECO:0000256" key="1">
    <source>
        <dbReference type="ARBA" id="ARBA00022490"/>
    </source>
</evidence>
<dbReference type="InterPro" id="IPR013849">
    <property type="entry name" value="DNA_helicase_Holl-junc_RuvA_I"/>
</dbReference>
<dbReference type="Pfam" id="PF07499">
    <property type="entry name" value="RuvA_C"/>
    <property type="match status" value="1"/>
</dbReference>
<keyword evidence="1 6" id="KW-0963">Cytoplasm</keyword>
<dbReference type="Proteomes" id="UP000295418">
    <property type="component" value="Unassembled WGS sequence"/>
</dbReference>
<comment type="subunit">
    <text evidence="6">Homotetramer. Forms an RuvA(8)-RuvB(12)-Holliday junction (HJ) complex. HJ DNA is sandwiched between 2 RuvA tetramers; dsDNA enters through RuvA and exits via RuvB. An RuvB hexamer assembles on each DNA strand where it exits the tetramer. Each RuvB hexamer is contacted by two RuvA subunits (via domain III) on 2 adjacent RuvB subunits; this complex drives branch migration. In the full resolvosome a probable DNA-RuvA(4)-RuvB(12)-RuvC(2) complex forms which resolves the HJ.</text>
</comment>
<dbReference type="EMBL" id="SKFG01000022">
    <property type="protein sequence ID" value="TCZ75122.1"/>
    <property type="molecule type" value="Genomic_DNA"/>
</dbReference>
<dbReference type="Gene3D" id="1.10.150.20">
    <property type="entry name" value="5' to 3' exonuclease, C-terminal subdomain"/>
    <property type="match status" value="1"/>
</dbReference>
<dbReference type="Gene3D" id="2.40.50.140">
    <property type="entry name" value="Nucleic acid-binding proteins"/>
    <property type="match status" value="1"/>
</dbReference>
<dbReference type="GO" id="GO:0048476">
    <property type="term" value="C:Holliday junction resolvase complex"/>
    <property type="evidence" value="ECO:0007669"/>
    <property type="project" value="UniProtKB-UniRule"/>
</dbReference>
<dbReference type="GO" id="GO:0009379">
    <property type="term" value="C:Holliday junction helicase complex"/>
    <property type="evidence" value="ECO:0007669"/>
    <property type="project" value="InterPro"/>
</dbReference>
<evidence type="ECO:0000259" key="7">
    <source>
        <dbReference type="SMART" id="SM00278"/>
    </source>
</evidence>
<comment type="similarity">
    <text evidence="6">Belongs to the RuvA family.</text>
</comment>
<dbReference type="InterPro" id="IPR011114">
    <property type="entry name" value="RuvA_C"/>
</dbReference>
<feature type="domain" description="Helix-hairpin-helix DNA-binding motif class 1" evidence="7">
    <location>
        <begin position="72"/>
        <end position="91"/>
    </location>
</feature>
<dbReference type="AlphaFoldDB" id="A0A4V6P697"/>
<protein>
    <recommendedName>
        <fullName evidence="6">Holliday junction branch migration complex subunit RuvA</fullName>
    </recommendedName>
</protein>
<dbReference type="InterPro" id="IPR036267">
    <property type="entry name" value="RuvA_C_sf"/>
</dbReference>
<comment type="subcellular location">
    <subcellularLocation>
        <location evidence="6">Cytoplasm</location>
    </subcellularLocation>
</comment>
<feature type="domain" description="Helix-hairpin-helix DNA-binding motif class 1" evidence="7">
    <location>
        <begin position="107"/>
        <end position="126"/>
    </location>
</feature>
<reference evidence="8 9" key="1">
    <citation type="submission" date="2019-03" db="EMBL/GenBank/DDBJ databases">
        <authorList>
            <person name="Kim M.K.M."/>
        </authorList>
    </citation>
    <scope>NUCLEOTIDE SEQUENCE [LARGE SCALE GENOMIC DNA]</scope>
    <source>
        <strain evidence="8 9">18JY21-1</strain>
    </source>
</reference>
<evidence type="ECO:0000256" key="5">
    <source>
        <dbReference type="ARBA" id="ARBA00023204"/>
    </source>
</evidence>
<evidence type="ECO:0000256" key="2">
    <source>
        <dbReference type="ARBA" id="ARBA00022763"/>
    </source>
</evidence>